<reference evidence="3" key="1">
    <citation type="submission" date="2018-06" db="EMBL/GenBank/DDBJ databases">
        <authorList>
            <consortium name="Pathogen Informatics"/>
            <person name="Doyle S."/>
        </authorList>
    </citation>
    <scope>NUCLEOTIDE SEQUENCE</scope>
    <source>
        <strain evidence="3">NCTC13307</strain>
    </source>
</reference>
<dbReference type="Pfam" id="PF07355">
    <property type="entry name" value="GRDB"/>
    <property type="match status" value="1"/>
</dbReference>
<keyword evidence="1" id="KW-0712">Selenocysteine</keyword>
<dbReference type="EMBL" id="UFWD01000001">
    <property type="protein sequence ID" value="SUY20293.1"/>
    <property type="molecule type" value="Genomic_DNA"/>
</dbReference>
<protein>
    <submittedName>
        <fullName evidence="3">Glycine/sarcosine/betaine reductase selenoprotein B (GRDB)</fullName>
        <ecNumber evidence="3">1.21.4.2</ecNumber>
    </submittedName>
</protein>
<dbReference type="AlphaFoldDB" id="A0A381I5P0"/>
<evidence type="ECO:0000256" key="2">
    <source>
        <dbReference type="ARBA" id="ARBA00023002"/>
    </source>
</evidence>
<evidence type="ECO:0000313" key="3">
    <source>
        <dbReference type="EMBL" id="SUY20293.1"/>
    </source>
</evidence>
<name>A0A381I5P0_CLODI</name>
<dbReference type="InterPro" id="IPR010187">
    <property type="entry name" value="Various_sel_PB"/>
</dbReference>
<accession>A0A381I5P0</accession>
<dbReference type="EC" id="1.21.4.2" evidence="3"/>
<gene>
    <name evidence="3" type="ORF">NCTC13307_00080</name>
</gene>
<keyword evidence="2 3" id="KW-0560">Oxidoreductase</keyword>
<proteinExistence type="predicted"/>
<organism evidence="3">
    <name type="scientific">Clostridioides difficile</name>
    <name type="common">Peptoclostridium difficile</name>
    <dbReference type="NCBI Taxonomy" id="1496"/>
    <lineage>
        <taxon>Bacteria</taxon>
        <taxon>Bacillati</taxon>
        <taxon>Bacillota</taxon>
        <taxon>Clostridia</taxon>
        <taxon>Peptostreptococcales</taxon>
        <taxon>Peptostreptococcaceae</taxon>
        <taxon>Clostridioides</taxon>
    </lineage>
</organism>
<dbReference type="GO" id="GO:0030699">
    <property type="term" value="F:glycine reductase activity"/>
    <property type="evidence" value="ECO:0007669"/>
    <property type="project" value="UniProtKB-EC"/>
</dbReference>
<evidence type="ECO:0000256" key="1">
    <source>
        <dbReference type="ARBA" id="ARBA00022933"/>
    </source>
</evidence>
<sequence>MKKIVMILDQIQAGAGGKEKSNIPPAGKSSPLGPGVMMDPFLNESKVIATLFCGMNFL</sequence>